<reference evidence="2 3" key="1">
    <citation type="submission" date="2013-11" db="EMBL/GenBank/DDBJ databases">
        <title>The Genome Sequence of Plasmodium yoelii 17X.</title>
        <authorList>
            <consortium name="The Broad Institute Genomics Platform"/>
            <consortium name="The Broad Institute Genome Sequencing Center for Infectious Disease"/>
            <person name="Neafsey D."/>
            <person name="Adams J."/>
            <person name="Walker B."/>
            <person name="Young S.K."/>
            <person name="Zeng Q."/>
            <person name="Gargeya S."/>
            <person name="Fitzgerald M."/>
            <person name="Haas B."/>
            <person name="Abouelleil A."/>
            <person name="Alvarado L."/>
            <person name="Chapman S.B."/>
            <person name="Gainer-Dewar J."/>
            <person name="Goldberg J."/>
            <person name="Griggs A."/>
            <person name="Gujja S."/>
            <person name="Hansen M."/>
            <person name="Howarth C."/>
            <person name="Imamovic A."/>
            <person name="Ireland A."/>
            <person name="Larimer J."/>
            <person name="McCowan C."/>
            <person name="Murphy C."/>
            <person name="Pearson M."/>
            <person name="Poon T.W."/>
            <person name="Priest M."/>
            <person name="Roberts A."/>
            <person name="Saif S."/>
            <person name="Shea T."/>
            <person name="Sykes S."/>
            <person name="Wortman J."/>
            <person name="Nusbaum C."/>
            <person name="Birren B."/>
        </authorList>
    </citation>
    <scope>NUCLEOTIDE SEQUENCE [LARGE SCALE GENOMIC DNA]</scope>
    <source>
        <strain evidence="2 3">17X</strain>
    </source>
</reference>
<dbReference type="Proteomes" id="UP000018538">
    <property type="component" value="Unassembled WGS sequence"/>
</dbReference>
<evidence type="ECO:0000313" key="3">
    <source>
        <dbReference type="Proteomes" id="UP000018538"/>
    </source>
</evidence>
<accession>V7PJQ0</accession>
<keyword evidence="3" id="KW-1185">Reference proteome</keyword>
<name>V7PJQ0_PLAYE</name>
<feature type="signal peptide" evidence="1">
    <location>
        <begin position="1"/>
        <end position="25"/>
    </location>
</feature>
<evidence type="ECO:0000256" key="1">
    <source>
        <dbReference type="SAM" id="SignalP"/>
    </source>
</evidence>
<protein>
    <recommendedName>
        <fullName evidence="4">Secreted protein</fullName>
    </recommendedName>
</protein>
<dbReference type="AlphaFoldDB" id="V7PJQ0"/>
<evidence type="ECO:0008006" key="4">
    <source>
        <dbReference type="Google" id="ProtNLM"/>
    </source>
</evidence>
<proteinExistence type="predicted"/>
<sequence>MINKLWRIKQLLLLLISFNINVKYKKRIVTTIKTSKNVRSIIIFYRLCYNVESRSIFHASIFYEHLLLQFSCIT</sequence>
<feature type="chain" id="PRO_5004764136" description="Secreted protein" evidence="1">
    <location>
        <begin position="26"/>
        <end position="74"/>
    </location>
</feature>
<evidence type="ECO:0000313" key="2">
    <source>
        <dbReference type="EMBL" id="ETB59027.1"/>
    </source>
</evidence>
<organism evidence="2 3">
    <name type="scientific">Plasmodium yoelii 17X</name>
    <dbReference type="NCBI Taxonomy" id="1323249"/>
    <lineage>
        <taxon>Eukaryota</taxon>
        <taxon>Sar</taxon>
        <taxon>Alveolata</taxon>
        <taxon>Apicomplexa</taxon>
        <taxon>Aconoidasida</taxon>
        <taxon>Haemosporida</taxon>
        <taxon>Plasmodiidae</taxon>
        <taxon>Plasmodium</taxon>
        <taxon>Plasmodium (Vinckeia)</taxon>
    </lineage>
</organism>
<gene>
    <name evidence="2" type="ORF">YYC_03319</name>
</gene>
<dbReference type="EMBL" id="KI635767">
    <property type="protein sequence ID" value="ETB59027.1"/>
    <property type="molecule type" value="Genomic_DNA"/>
</dbReference>
<keyword evidence="1" id="KW-0732">Signal</keyword>